<dbReference type="EMBL" id="JAVRQU010000003">
    <property type="protein sequence ID" value="KAK5705390.1"/>
    <property type="molecule type" value="Genomic_DNA"/>
</dbReference>
<proteinExistence type="predicted"/>
<gene>
    <name evidence="1" type="ORF">LTR97_002508</name>
</gene>
<accession>A0AAN7WAR2</accession>
<evidence type="ECO:0000313" key="2">
    <source>
        <dbReference type="Proteomes" id="UP001310594"/>
    </source>
</evidence>
<name>A0AAN7WAR2_9PEZI</name>
<sequence length="143" mass="15253">MSTSAPNDNHTVTRTAVPNVPKECAAPTSYAVLLKLQGTITQAECDEARCRFAVNSTDPSSATAMYSRTLHLQNSKSCVNAKKPFLKPEASREGEADVLSGVGAWCDDRDSADMPRSVLEQSLINGQGSALGYRECGGKSKPM</sequence>
<dbReference type="Proteomes" id="UP001310594">
    <property type="component" value="Unassembled WGS sequence"/>
</dbReference>
<comment type="caution">
    <text evidence="1">The sequence shown here is derived from an EMBL/GenBank/DDBJ whole genome shotgun (WGS) entry which is preliminary data.</text>
</comment>
<protein>
    <submittedName>
        <fullName evidence="1">Uncharacterized protein</fullName>
    </submittedName>
</protein>
<reference evidence="1" key="1">
    <citation type="submission" date="2023-08" db="EMBL/GenBank/DDBJ databases">
        <title>Black Yeasts Isolated from many extreme environments.</title>
        <authorList>
            <person name="Coleine C."/>
            <person name="Stajich J.E."/>
            <person name="Selbmann L."/>
        </authorList>
    </citation>
    <scope>NUCLEOTIDE SEQUENCE</scope>
    <source>
        <strain evidence="1">CCFEE 5810</strain>
    </source>
</reference>
<dbReference type="AlphaFoldDB" id="A0AAN7WAR2"/>
<evidence type="ECO:0000313" key="1">
    <source>
        <dbReference type="EMBL" id="KAK5705390.1"/>
    </source>
</evidence>
<organism evidence="1 2">
    <name type="scientific">Elasticomyces elasticus</name>
    <dbReference type="NCBI Taxonomy" id="574655"/>
    <lineage>
        <taxon>Eukaryota</taxon>
        <taxon>Fungi</taxon>
        <taxon>Dikarya</taxon>
        <taxon>Ascomycota</taxon>
        <taxon>Pezizomycotina</taxon>
        <taxon>Dothideomycetes</taxon>
        <taxon>Dothideomycetidae</taxon>
        <taxon>Mycosphaerellales</taxon>
        <taxon>Teratosphaeriaceae</taxon>
        <taxon>Elasticomyces</taxon>
    </lineage>
</organism>